<keyword evidence="3" id="KW-1185">Reference proteome</keyword>
<dbReference type="KEGG" id="loi:92361978"/>
<dbReference type="GeneID" id="92361978"/>
<evidence type="ECO:0000313" key="3">
    <source>
        <dbReference type="Proteomes" id="UP000674143"/>
    </source>
</evidence>
<comment type="caution">
    <text evidence="2">The sequence shown here is derived from an EMBL/GenBank/DDBJ whole genome shotgun (WGS) entry which is preliminary data.</text>
</comment>
<feature type="region of interest" description="Disordered" evidence="1">
    <location>
        <begin position="202"/>
        <end position="223"/>
    </location>
</feature>
<evidence type="ECO:0000256" key="1">
    <source>
        <dbReference type="SAM" id="MobiDB-lite"/>
    </source>
</evidence>
<feature type="compositionally biased region" description="Polar residues" evidence="1">
    <location>
        <begin position="203"/>
        <end position="217"/>
    </location>
</feature>
<dbReference type="EMBL" id="JAFHLR010000020">
    <property type="protein sequence ID" value="KAG5480353.1"/>
    <property type="molecule type" value="Genomic_DNA"/>
</dbReference>
<evidence type="ECO:0000313" key="2">
    <source>
        <dbReference type="EMBL" id="KAG5480353.1"/>
    </source>
</evidence>
<protein>
    <submittedName>
        <fullName evidence="2">Uncharacterized protein</fullName>
    </submittedName>
</protein>
<accession>A0A836KW78</accession>
<reference evidence="2 3" key="1">
    <citation type="submission" date="2021-02" db="EMBL/GenBank/DDBJ databases">
        <title>Leishmania (Mundinia) orientalis Genome sequencing and assembly.</title>
        <authorList>
            <person name="Almutairi H."/>
            <person name="Gatherer D."/>
        </authorList>
    </citation>
    <scope>NUCLEOTIDE SEQUENCE [LARGE SCALE GENOMIC DNA]</scope>
    <source>
        <strain evidence="2">LSCM4</strain>
    </source>
</reference>
<dbReference type="RefSeq" id="XP_067063684.1">
    <property type="nucleotide sequence ID" value="XM_067208044.1"/>
</dbReference>
<dbReference type="AlphaFoldDB" id="A0A836KW78"/>
<dbReference type="Proteomes" id="UP000674143">
    <property type="component" value="Chromosome 20"/>
</dbReference>
<organism evidence="2 3">
    <name type="scientific">Leishmania orientalis</name>
    <dbReference type="NCBI Taxonomy" id="2249476"/>
    <lineage>
        <taxon>Eukaryota</taxon>
        <taxon>Discoba</taxon>
        <taxon>Euglenozoa</taxon>
        <taxon>Kinetoplastea</taxon>
        <taxon>Metakinetoplastina</taxon>
        <taxon>Trypanosomatida</taxon>
        <taxon>Trypanosomatidae</taxon>
        <taxon>Leishmaniinae</taxon>
        <taxon>Leishmania</taxon>
    </lineage>
</organism>
<proteinExistence type="predicted"/>
<gene>
    <name evidence="2" type="ORF">LSCM4_06119</name>
</gene>
<sequence>MDIKSTLQPTRGCKAPLSRRDIHDELGVALTSASGSCSGAAHHAVASVCAPSALPRTAGNGLATDTPAVIPGADRTNWGSRVLKRLPHPQATLATQNVPRCGGLHRRIALSMESVLSWEDDTAVTSASEAECRCHTSTRSNPVHASATLHMCHECAAEEPATHYTGRRDGTEEDSTSESLFSRLDERLTRARRRNRARALSSCSNTAALSQESTGVSAGNRRRVRPRQLRSQLVEELVASDSVIDLLNEDWPC</sequence>
<name>A0A836KW78_9TRYP</name>